<accession>A0A9P0Q5K5</accession>
<sequence length="61" mass="7203">MLMNFWQNILERRGSKNEEFELEYYKTVMNNQQSLTQAEENADDKSVCFANTKCSFEADVL</sequence>
<evidence type="ECO:0000313" key="2">
    <source>
        <dbReference type="Proteomes" id="UP001152888"/>
    </source>
</evidence>
<organism evidence="1 2">
    <name type="scientific">Acanthoscelides obtectus</name>
    <name type="common">Bean weevil</name>
    <name type="synonym">Bruchus obtectus</name>
    <dbReference type="NCBI Taxonomy" id="200917"/>
    <lineage>
        <taxon>Eukaryota</taxon>
        <taxon>Metazoa</taxon>
        <taxon>Ecdysozoa</taxon>
        <taxon>Arthropoda</taxon>
        <taxon>Hexapoda</taxon>
        <taxon>Insecta</taxon>
        <taxon>Pterygota</taxon>
        <taxon>Neoptera</taxon>
        <taxon>Endopterygota</taxon>
        <taxon>Coleoptera</taxon>
        <taxon>Polyphaga</taxon>
        <taxon>Cucujiformia</taxon>
        <taxon>Chrysomeloidea</taxon>
        <taxon>Chrysomelidae</taxon>
        <taxon>Bruchinae</taxon>
        <taxon>Bruchini</taxon>
        <taxon>Acanthoscelides</taxon>
    </lineage>
</organism>
<dbReference type="Proteomes" id="UP001152888">
    <property type="component" value="Unassembled WGS sequence"/>
</dbReference>
<evidence type="ECO:0000313" key="1">
    <source>
        <dbReference type="EMBL" id="CAH2011008.1"/>
    </source>
</evidence>
<proteinExistence type="predicted"/>
<gene>
    <name evidence="1" type="ORF">ACAOBT_LOCUS31906</name>
</gene>
<reference evidence="1" key="1">
    <citation type="submission" date="2022-03" db="EMBL/GenBank/DDBJ databases">
        <authorList>
            <person name="Sayadi A."/>
        </authorList>
    </citation>
    <scope>NUCLEOTIDE SEQUENCE</scope>
</reference>
<dbReference type="AlphaFoldDB" id="A0A9P0Q5K5"/>
<comment type="caution">
    <text evidence="1">The sequence shown here is derived from an EMBL/GenBank/DDBJ whole genome shotgun (WGS) entry which is preliminary data.</text>
</comment>
<protein>
    <submittedName>
        <fullName evidence="1">Uncharacterized protein</fullName>
    </submittedName>
</protein>
<name>A0A9P0Q5K5_ACAOB</name>
<dbReference type="EMBL" id="CAKOFQ010008027">
    <property type="protein sequence ID" value="CAH2011008.1"/>
    <property type="molecule type" value="Genomic_DNA"/>
</dbReference>
<keyword evidence="2" id="KW-1185">Reference proteome</keyword>